<keyword evidence="5" id="KW-0934">Plastid</keyword>
<keyword evidence="18" id="KW-1185">Reference proteome</keyword>
<keyword evidence="11" id="KW-0653">Protein transport</keyword>
<keyword evidence="3" id="KW-0813">Transport</keyword>
<sequence length="420" mass="46101">MAEGSKTAKEVFKKTLPKLINTLGKEPPFTIVTASLYAKGLITEQELEAIKTKQGVERGSEVAFKLTDKIKDSDDPIACLLTICETFESDDIDNHTLKKHGASMRKSISNSTAATVTIESEEDESFEHLDVQKEYLTPEMEEKIKALRDSERPVNILVVGPVGVGKSTLVNAMFGKDVAEVGLSARAFTTEVHSYEGEYNGVKIKMYDTMGFRDSRVKSYKNILLDIAKHGQFDLILICLKLGGRADRHMFLELASVLHKEMWKRTVVVLTFANQFETLESVIESKDVESGIKMQINGHKECVAEFLSKSVNKEVVQGIPFCLAGLQYEKKLTTVDDWLSTLWNTSITRSSDEALSLLSFHHQTYQALIELAGSTHGKAIIGAIIGALAGSVVPVVGIIIGAAIGAGVGASIHVEWLRPK</sequence>
<keyword evidence="12 15" id="KW-1133">Transmembrane helix</keyword>
<dbReference type="Proteomes" id="UP000007879">
    <property type="component" value="Unassembled WGS sequence"/>
</dbReference>
<comment type="cofactor">
    <cofactor evidence="1">
        <name>Mg(2+)</name>
        <dbReference type="ChEBI" id="CHEBI:18420"/>
    </cofactor>
</comment>
<dbReference type="EnsemblMetazoa" id="XM_019998322.1">
    <property type="protein sequence ID" value="XP_019853881.1"/>
    <property type="gene ID" value="LOC109583126"/>
</dbReference>
<protein>
    <recommendedName>
        <fullName evidence="16">G domain-containing protein</fullName>
    </recommendedName>
</protein>
<proteinExistence type="predicted"/>
<reference evidence="18" key="1">
    <citation type="journal article" date="2010" name="Nature">
        <title>The Amphimedon queenslandica genome and the evolution of animal complexity.</title>
        <authorList>
            <person name="Srivastava M."/>
            <person name="Simakov O."/>
            <person name="Chapman J."/>
            <person name="Fahey B."/>
            <person name="Gauthier M.E."/>
            <person name="Mitros T."/>
            <person name="Richards G.S."/>
            <person name="Conaco C."/>
            <person name="Dacre M."/>
            <person name="Hellsten U."/>
            <person name="Larroux C."/>
            <person name="Putnam N.H."/>
            <person name="Stanke M."/>
            <person name="Adamska M."/>
            <person name="Darling A."/>
            <person name="Degnan S.M."/>
            <person name="Oakley T.H."/>
            <person name="Plachetzki D.C."/>
            <person name="Zhai Y."/>
            <person name="Adamski M."/>
            <person name="Calcino A."/>
            <person name="Cummins S.F."/>
            <person name="Goodstein D.M."/>
            <person name="Harris C."/>
            <person name="Jackson D.J."/>
            <person name="Leys S.P."/>
            <person name="Shu S."/>
            <person name="Woodcroft B.J."/>
            <person name="Vervoort M."/>
            <person name="Kosik K.S."/>
            <person name="Manning G."/>
            <person name="Degnan B.M."/>
            <person name="Rokhsar D.S."/>
        </authorList>
    </citation>
    <scope>NUCLEOTIDE SEQUENCE [LARGE SCALE GENOMIC DNA]</scope>
</reference>
<name>A0AAN0JAW9_AMPQE</name>
<feature type="transmembrane region" description="Helical" evidence="15">
    <location>
        <begin position="379"/>
        <end position="412"/>
    </location>
</feature>
<dbReference type="InterPro" id="IPR027417">
    <property type="entry name" value="P-loop_NTPase"/>
</dbReference>
<dbReference type="PANTHER" id="PTHR10903:SF135">
    <property type="entry name" value="TRANSLOCASE OF CHLOROPLAST 120, CHLOROPLASTIC-RELATED"/>
    <property type="match status" value="1"/>
</dbReference>
<evidence type="ECO:0000256" key="11">
    <source>
        <dbReference type="ARBA" id="ARBA00022927"/>
    </source>
</evidence>
<dbReference type="GO" id="GO:0046872">
    <property type="term" value="F:metal ion binding"/>
    <property type="evidence" value="ECO:0007669"/>
    <property type="project" value="UniProtKB-KW"/>
</dbReference>
<evidence type="ECO:0000256" key="12">
    <source>
        <dbReference type="ARBA" id="ARBA00022989"/>
    </source>
</evidence>
<dbReference type="SUPFAM" id="SSF52540">
    <property type="entry name" value="P-loop containing nucleoside triphosphate hydrolases"/>
    <property type="match status" value="1"/>
</dbReference>
<evidence type="ECO:0000256" key="7">
    <source>
        <dbReference type="ARBA" id="ARBA00022723"/>
    </source>
</evidence>
<evidence type="ECO:0000256" key="8">
    <source>
        <dbReference type="ARBA" id="ARBA00022801"/>
    </source>
</evidence>
<keyword evidence="10" id="KW-0460">Magnesium</keyword>
<evidence type="ECO:0000256" key="6">
    <source>
        <dbReference type="ARBA" id="ARBA00022692"/>
    </source>
</evidence>
<dbReference type="GO" id="GO:0005525">
    <property type="term" value="F:GTP binding"/>
    <property type="evidence" value="ECO:0007669"/>
    <property type="project" value="InterPro"/>
</dbReference>
<dbReference type="PANTHER" id="PTHR10903">
    <property type="entry name" value="GTPASE, IMAP FAMILY MEMBER-RELATED"/>
    <property type="match status" value="1"/>
</dbReference>
<dbReference type="GO" id="GO:0016020">
    <property type="term" value="C:membrane"/>
    <property type="evidence" value="ECO:0007669"/>
    <property type="project" value="UniProtKB-SubCell"/>
</dbReference>
<dbReference type="GO" id="GO:0015031">
    <property type="term" value="P:protein transport"/>
    <property type="evidence" value="ECO:0007669"/>
    <property type="project" value="UniProtKB-KW"/>
</dbReference>
<evidence type="ECO:0000256" key="10">
    <source>
        <dbReference type="ARBA" id="ARBA00022842"/>
    </source>
</evidence>
<evidence type="ECO:0000256" key="9">
    <source>
        <dbReference type="ARBA" id="ARBA00022805"/>
    </source>
</evidence>
<gene>
    <name evidence="17" type="primary">109583126</name>
</gene>
<evidence type="ECO:0000313" key="18">
    <source>
        <dbReference type="Proteomes" id="UP000007879"/>
    </source>
</evidence>
<dbReference type="Pfam" id="PF01926">
    <property type="entry name" value="MMR_HSR1"/>
    <property type="match status" value="1"/>
</dbReference>
<keyword evidence="13 15" id="KW-0472">Membrane</keyword>
<keyword evidence="6 15" id="KW-0812">Transmembrane</keyword>
<comment type="subcellular location">
    <subcellularLocation>
        <location evidence="2">Membrane</location>
        <topology evidence="2">Single-pass membrane protein</topology>
    </subcellularLocation>
    <subcellularLocation>
        <location evidence="14">Plastid</location>
        <location evidence="14">Chloroplast outer membrane</location>
    </subcellularLocation>
</comment>
<evidence type="ECO:0000256" key="4">
    <source>
        <dbReference type="ARBA" id="ARBA00022528"/>
    </source>
</evidence>
<evidence type="ECO:0000256" key="15">
    <source>
        <dbReference type="SAM" id="Phobius"/>
    </source>
</evidence>
<evidence type="ECO:0000256" key="3">
    <source>
        <dbReference type="ARBA" id="ARBA00022448"/>
    </source>
</evidence>
<evidence type="ECO:0000256" key="2">
    <source>
        <dbReference type="ARBA" id="ARBA00004167"/>
    </source>
</evidence>
<feature type="domain" description="G" evidence="16">
    <location>
        <begin position="156"/>
        <end position="269"/>
    </location>
</feature>
<evidence type="ECO:0000256" key="5">
    <source>
        <dbReference type="ARBA" id="ARBA00022640"/>
    </source>
</evidence>
<keyword evidence="8" id="KW-0378">Hydrolase</keyword>
<evidence type="ECO:0000256" key="14">
    <source>
        <dbReference type="ARBA" id="ARBA00024013"/>
    </source>
</evidence>
<dbReference type="InterPro" id="IPR006073">
    <property type="entry name" value="GTP-bd"/>
</dbReference>
<evidence type="ECO:0000259" key="16">
    <source>
        <dbReference type="Pfam" id="PF01926"/>
    </source>
</evidence>
<organism evidence="17 18">
    <name type="scientific">Amphimedon queenslandica</name>
    <name type="common">Sponge</name>
    <dbReference type="NCBI Taxonomy" id="400682"/>
    <lineage>
        <taxon>Eukaryota</taxon>
        <taxon>Metazoa</taxon>
        <taxon>Porifera</taxon>
        <taxon>Demospongiae</taxon>
        <taxon>Heteroscleromorpha</taxon>
        <taxon>Haplosclerida</taxon>
        <taxon>Niphatidae</taxon>
        <taxon>Amphimedon</taxon>
    </lineage>
</organism>
<accession>A0AAN0JAW9</accession>
<keyword evidence="4" id="KW-0150">Chloroplast</keyword>
<evidence type="ECO:0000256" key="13">
    <source>
        <dbReference type="ARBA" id="ARBA00023136"/>
    </source>
</evidence>
<dbReference type="Gene3D" id="3.40.50.300">
    <property type="entry name" value="P-loop containing nucleotide triphosphate hydrolases"/>
    <property type="match status" value="1"/>
</dbReference>
<dbReference type="GO" id="GO:0016787">
    <property type="term" value="F:hydrolase activity"/>
    <property type="evidence" value="ECO:0007669"/>
    <property type="project" value="UniProtKB-KW"/>
</dbReference>
<evidence type="ECO:0000313" key="17">
    <source>
        <dbReference type="EnsemblMetazoa" id="XP_019853881.1"/>
    </source>
</evidence>
<keyword evidence="9" id="KW-1002">Plastid outer membrane</keyword>
<dbReference type="InterPro" id="IPR045058">
    <property type="entry name" value="GIMA/IAN/Toc"/>
</dbReference>
<reference evidence="17" key="2">
    <citation type="submission" date="2024-06" db="UniProtKB">
        <authorList>
            <consortium name="EnsemblMetazoa"/>
        </authorList>
    </citation>
    <scope>IDENTIFICATION</scope>
</reference>
<dbReference type="AlphaFoldDB" id="A0AAN0JAW9"/>
<keyword evidence="7" id="KW-0479">Metal-binding</keyword>
<evidence type="ECO:0000256" key="1">
    <source>
        <dbReference type="ARBA" id="ARBA00001946"/>
    </source>
</evidence>